<evidence type="ECO:0000313" key="2">
    <source>
        <dbReference type="EMBL" id="AIW53347.1"/>
    </source>
</evidence>
<reference evidence="3" key="1">
    <citation type="submission" date="2014-07" db="EMBL/GenBank/DDBJ databases">
        <title>Viral metagenomic analysis of the feces of chickens with Runting-Stunting Syndrome.</title>
        <authorList>
            <person name="Kim H."/>
            <person name="Choi J."/>
            <person name="Lee H."/>
            <person name="Kwon Y."/>
        </authorList>
    </citation>
    <scope>NUCLEOTIDE SEQUENCE [LARGE SCALE GENOMIC DNA]</scope>
</reference>
<sequence length="91" mass="10333">SNANVGVSLDTKSDVKEKIMEDKDEVDFSFARNFKMNTDLAASITIDAHKPKSSVSDSAVQFNRKTKQGRSKIKKTEWPKIDYQSDDEEYV</sequence>
<proteinExistence type="predicted"/>
<feature type="compositionally biased region" description="Basic residues" evidence="1">
    <location>
        <begin position="64"/>
        <end position="73"/>
    </location>
</feature>
<feature type="non-terminal residue" evidence="2">
    <location>
        <position position="91"/>
    </location>
</feature>
<dbReference type="Proteomes" id="UP000223197">
    <property type="component" value="Genome"/>
</dbReference>
<organism evidence="2 3">
    <name type="scientific">Rotavirus A</name>
    <dbReference type="NCBI Taxonomy" id="28875"/>
    <lineage>
        <taxon>Viruses</taxon>
        <taxon>Riboviria</taxon>
        <taxon>Orthornavirae</taxon>
        <taxon>Duplornaviricota</taxon>
        <taxon>Resentoviricetes</taxon>
        <taxon>Reovirales</taxon>
        <taxon>Sedoreoviridae</taxon>
        <taxon>Rotavirus</taxon>
        <taxon>Rotavirus alphagastroenteritidis</taxon>
    </lineage>
</organism>
<evidence type="ECO:0000313" key="3">
    <source>
        <dbReference type="Proteomes" id="UP000223197"/>
    </source>
</evidence>
<dbReference type="EMBL" id="KM254188">
    <property type="protein sequence ID" value="AIW53347.1"/>
    <property type="molecule type" value="Genomic_RNA"/>
</dbReference>
<feature type="non-terminal residue" evidence="2">
    <location>
        <position position="1"/>
    </location>
</feature>
<feature type="region of interest" description="Disordered" evidence="1">
    <location>
        <begin position="50"/>
        <end position="78"/>
    </location>
</feature>
<feature type="compositionally biased region" description="Polar residues" evidence="1">
    <location>
        <begin position="53"/>
        <end position="63"/>
    </location>
</feature>
<protein>
    <submittedName>
        <fullName evidence="2">NSP5</fullName>
    </submittedName>
</protein>
<gene>
    <name evidence="2" type="primary">NSP5</name>
</gene>
<evidence type="ECO:0000256" key="1">
    <source>
        <dbReference type="SAM" id="MobiDB-lite"/>
    </source>
</evidence>
<accession>A0A0K0LBN2</accession>
<name>A0A0K0LBN2_9REOV</name>